<dbReference type="PANTHER" id="PTHR36427">
    <property type="entry name" value="54S RIBOSOMAL PROTEIN L1, MITOCHONDRIAL"/>
    <property type="match status" value="1"/>
</dbReference>
<dbReference type="Proteomes" id="UP000192223">
    <property type="component" value="Unplaced"/>
</dbReference>
<proteinExistence type="inferred from homology"/>
<dbReference type="CDD" id="cd00403">
    <property type="entry name" value="Ribosomal_L1"/>
    <property type="match status" value="1"/>
</dbReference>
<dbReference type="SUPFAM" id="SSF56808">
    <property type="entry name" value="Ribosomal protein L1"/>
    <property type="match status" value="1"/>
</dbReference>
<dbReference type="GeneID" id="108732249"/>
<dbReference type="InterPro" id="IPR028364">
    <property type="entry name" value="Ribosomal_uL1/biogenesis"/>
</dbReference>
<evidence type="ECO:0000313" key="6">
    <source>
        <dbReference type="RefSeq" id="XP_018318442.1"/>
    </source>
</evidence>
<keyword evidence="3" id="KW-0687">Ribonucleoprotein</keyword>
<accession>A0A1W4WDB1</accession>
<dbReference type="OrthoDB" id="1747252at2759"/>
<dbReference type="PANTHER" id="PTHR36427:SF3">
    <property type="entry name" value="LARGE RIBOSOMAL SUBUNIT PROTEIN UL1M"/>
    <property type="match status" value="1"/>
</dbReference>
<dbReference type="STRING" id="224129.A0A1W4WDB1"/>
<dbReference type="Gene3D" id="3.40.50.790">
    <property type="match status" value="1"/>
</dbReference>
<evidence type="ECO:0000256" key="3">
    <source>
        <dbReference type="ARBA" id="ARBA00023274"/>
    </source>
</evidence>
<comment type="similarity">
    <text evidence="1">Belongs to the universal ribosomal protein uL1 family.</text>
</comment>
<name>A0A1W4WDB1_AGRPL</name>
<dbReference type="InterPro" id="IPR016095">
    <property type="entry name" value="Ribosomal_uL1_3-a/b-sand"/>
</dbReference>
<evidence type="ECO:0000256" key="1">
    <source>
        <dbReference type="ARBA" id="ARBA00010531"/>
    </source>
</evidence>
<dbReference type="GO" id="GO:1990904">
    <property type="term" value="C:ribonucleoprotein complex"/>
    <property type="evidence" value="ECO:0007669"/>
    <property type="project" value="UniProtKB-KW"/>
</dbReference>
<evidence type="ECO:0000313" key="5">
    <source>
        <dbReference type="Proteomes" id="UP000192223"/>
    </source>
</evidence>
<protein>
    <submittedName>
        <fullName evidence="6">Uncharacterized protein LOC108732249 isoform X1</fullName>
    </submittedName>
</protein>
<feature type="region of interest" description="Disordered" evidence="4">
    <location>
        <begin position="340"/>
        <end position="359"/>
    </location>
</feature>
<keyword evidence="2" id="KW-0689">Ribosomal protein</keyword>
<organism evidence="5 6">
    <name type="scientific">Agrilus planipennis</name>
    <name type="common">Emerald ash borer</name>
    <name type="synonym">Agrilus marcopoli</name>
    <dbReference type="NCBI Taxonomy" id="224129"/>
    <lineage>
        <taxon>Eukaryota</taxon>
        <taxon>Metazoa</taxon>
        <taxon>Ecdysozoa</taxon>
        <taxon>Arthropoda</taxon>
        <taxon>Hexapoda</taxon>
        <taxon>Insecta</taxon>
        <taxon>Pterygota</taxon>
        <taxon>Neoptera</taxon>
        <taxon>Endopterygota</taxon>
        <taxon>Coleoptera</taxon>
        <taxon>Polyphaga</taxon>
        <taxon>Elateriformia</taxon>
        <taxon>Buprestoidea</taxon>
        <taxon>Buprestidae</taxon>
        <taxon>Agrilinae</taxon>
        <taxon>Agrilus</taxon>
    </lineage>
</organism>
<sequence length="359" mass="41067">MIQSGLLIVRGVSVLQNKSIISSLSSLGTNLTAVSVSNTQVRCYAARKGYRKQREAKKVKKEKVKISFSEKVRLEKEAKLRSRHGILKFDDSKKPLPVDNVWVQMFYQWKVYSFKEAVQCHRETHHPEMYNKPQEKLNVRVELNMEGEKKTRLLDDFHRVVAMPHKFDMGEERTVLALAKSPDIQAVARDAGATLVGGVELIKEIQTGSIALTDFQTVVAHPDILVDMVCLRGLMKKKFPNPKNGTLSPDLEKAIDTYLNGLKYSAMKNQFEKDFGLIETFIGTLDMDINHLEENFASVIRDIHKMKPKRDGEFVRRCLLWSPPVVERLKVDYSVYLENDKGKDEETDEDEEVEKVAVQ</sequence>
<dbReference type="InParanoid" id="A0A1W4WDB1"/>
<dbReference type="GO" id="GO:0005840">
    <property type="term" value="C:ribosome"/>
    <property type="evidence" value="ECO:0007669"/>
    <property type="project" value="UniProtKB-KW"/>
</dbReference>
<keyword evidence="5" id="KW-1185">Reference proteome</keyword>
<dbReference type="CTD" id="65008"/>
<reference evidence="6" key="1">
    <citation type="submission" date="2025-08" db="UniProtKB">
        <authorList>
            <consortium name="RefSeq"/>
        </authorList>
    </citation>
    <scope>IDENTIFICATION</scope>
    <source>
        <tissue evidence="6">Entire body</tissue>
    </source>
</reference>
<dbReference type="Pfam" id="PF00687">
    <property type="entry name" value="Ribosomal_L1"/>
    <property type="match status" value="1"/>
</dbReference>
<dbReference type="Gene3D" id="3.30.190.20">
    <property type="match status" value="1"/>
</dbReference>
<evidence type="ECO:0000256" key="2">
    <source>
        <dbReference type="ARBA" id="ARBA00022980"/>
    </source>
</evidence>
<dbReference type="RefSeq" id="XP_018318442.1">
    <property type="nucleotide sequence ID" value="XM_018462940.1"/>
</dbReference>
<gene>
    <name evidence="6" type="primary">LOC108732249</name>
</gene>
<dbReference type="KEGG" id="apln:108732249"/>
<dbReference type="FunCoup" id="A0A1W4WDB1">
    <property type="interactions" value="999"/>
</dbReference>
<dbReference type="AlphaFoldDB" id="A0A1W4WDB1"/>
<dbReference type="InterPro" id="IPR023674">
    <property type="entry name" value="Ribosomal_uL1-like"/>
</dbReference>
<evidence type="ECO:0000256" key="4">
    <source>
        <dbReference type="SAM" id="MobiDB-lite"/>
    </source>
</evidence>